<organism evidence="1 2">
    <name type="scientific">Larimichthys crocea</name>
    <name type="common">Large yellow croaker</name>
    <name type="synonym">Pseudosciaena crocea</name>
    <dbReference type="NCBI Taxonomy" id="215358"/>
    <lineage>
        <taxon>Eukaryota</taxon>
        <taxon>Metazoa</taxon>
        <taxon>Chordata</taxon>
        <taxon>Craniata</taxon>
        <taxon>Vertebrata</taxon>
        <taxon>Euteleostomi</taxon>
        <taxon>Actinopterygii</taxon>
        <taxon>Neopterygii</taxon>
        <taxon>Teleostei</taxon>
        <taxon>Neoteleostei</taxon>
        <taxon>Acanthomorphata</taxon>
        <taxon>Eupercaria</taxon>
        <taxon>Sciaenidae</taxon>
        <taxon>Larimichthys</taxon>
    </lineage>
</organism>
<evidence type="ECO:0000313" key="2">
    <source>
        <dbReference type="Proteomes" id="UP000793456"/>
    </source>
</evidence>
<comment type="caution">
    <text evidence="1">The sequence shown here is derived from an EMBL/GenBank/DDBJ whole genome shotgun (WGS) entry which is preliminary data.</text>
</comment>
<evidence type="ECO:0000313" key="1">
    <source>
        <dbReference type="EMBL" id="TMS09918.1"/>
    </source>
</evidence>
<accession>A0ACD3QRZ9</accession>
<gene>
    <name evidence="1" type="ORF">E3U43_002577</name>
</gene>
<keyword evidence="2" id="KW-1185">Reference proteome</keyword>
<sequence>MLTSSDQSLSLSLTPNLHSPSSSGPSGEMHVQSSLSLPEPEAWRNPSPVVARHGLAQGVRSSSLQVPHAVPEYLGLPPRAATFDVPCGQEEGSSDQGSGSLSPHGMLRRRGGLVEQKDIIMAHQAHKIQSTPQARRKEWEMARFGDESAPSTVDSGDGDLEQGGDGQDAAAAGLTASMKQAKAQRARTMALYNPVPHRQNCLTVNRSLFIFAEDNIIRKYARRIIEWPYPSIKNSVMCKVRVCAAQHHGQLAAVAPKVLSGRKINNKKQLPHGNSKGLKVTSTYECRGTRRQSQYFIGIFCFEAGIKLVALGFVFHKGSYLRNGWNVMDFIVVLSGILATAGAHMNIPVDLRTLRAVRVLRPLKLVSGIPSLQIVLKSIMKAMIPLLQIGLLLFFAILMFAIIGLEFYSGKLHHTCLPSVDILENETVDSSELAFACGVRKCPERYDCNDTWIGPNDGITQFDNILFAVLTVFQCITMEGWTAVLYNTNDALGPTWNWIYFIPLIIIGSFFVLNLVLGVLSGEFAKERERVENRRAFMKLRRQQQVERELNGYRAWIDRAEEVMLAEENKSSGRSPLDVLKRASKKTGARRGAPGDEKFTDTSTASMSRSRMNFRSGRRGPAAYLRRKERMLRISIRRMVKTDTFYLMVLSLVALNTICVAIVHHNQPDWLTIFLYYAEFVFLGLFLAEMFLKIYGLGLRLYFHSSFNCFDCGVIVGSIFEVVWGFFRPGMSFGISVLRALRLLRIFKITKYWASLRNLVVSLMSSMKSIISLLFLLFLFIVVFALLGMQLFGGRFIFEDYTPTNFDTFPAAIMTVFQILTGEDWNEVMYNGIRSQGGVQYGMWSSIYFIVLTLFGNYTLLNVFLAIAVDNLANAQELTKDEEEEEEFFNQRYARGRDGLISDGRRRPYLYRKRAIHRGRPNFPEEPEGPPGAADEQPLNGSNAFSNRRERRRKVNMSVWEQRANQLRKRRQMASREELFSSPQEDTIETPSTTHHATPISTEASPAHLPESPMSVGMPLPEPPMSMSIPIPEPPEAEPLVSLNEDKTGGANHRTTGGGRHRMARKFRPSQGPDEGARHRRHRHREARPEAKSLDCTQLPHEVPQVRRSLSQDRKILDEREEKEEREEREKAEGDGGSVQDDCGTCIINPYAEVGEDCRSVSSFWTGPSKVEGRNTDQYETLCQNIPVEPAVEATEFTVRAIESESRPVSIKRNKPNLEGSVAIEMSAQPLLELTPMTVNSKELEAYNSDQRDDETTEDEEPPTPPKRVAPDSMFIFKASNPIRRICHYVVTLRYFEMTILLVIVASSIALAAEDPVCTNSDRNKVLRYFDYVFTGVFTFEMIIKMIDQGLILHDGSYFRDMWNILDFIVVVGALIAFALTNNKGRDIKTIKSLRVLRVLRPLKTIKRLPKLKAVFDCVVTSLKNVFNILIVYQLFMFIFAVIAVQLFKGKFFYCTDSSMNTEKECQGYYIDYSRDKKEVKRREWRRHEFHYDNVCWALLTLFTVSTGEGWPHTLPDVTEENMGPSRGNRMEMSVFYVVYFVVFPFFFVNIFVALIIITFQEQGDKMIQECSLEKNERACIDFAISAKPMTRYMPQNRQTFQYRLWHFVASPSFEYTVLVMIALNTVVLMMKYYSAPTAYDTVLKHLNTAFTVLFSLECILKIMAFGLVSVNTINMSFLKLFRAARLIKLLRQGYTIRILLWTFVQSFKMLNLFVAVIMDNFEYLTRDSSILGPHHLDEFVRIWGEYDRLACGRIHYTAMYEMLTHMSPPLGLGKKCPAKIAYKRLVLMNMPVD</sequence>
<dbReference type="Proteomes" id="UP000793456">
    <property type="component" value="Chromosome XV"/>
</dbReference>
<name>A0ACD3QRZ9_LARCR</name>
<proteinExistence type="predicted"/>
<dbReference type="EMBL" id="CM011688">
    <property type="protein sequence ID" value="TMS09918.1"/>
    <property type="molecule type" value="Genomic_DNA"/>
</dbReference>
<protein>
    <submittedName>
        <fullName evidence="1">Uncharacterized protein</fullName>
    </submittedName>
</protein>
<reference evidence="1" key="1">
    <citation type="submission" date="2018-11" db="EMBL/GenBank/DDBJ databases">
        <title>The sequence and de novo assembly of Larimichthys crocea genome using PacBio and Hi-C technologies.</title>
        <authorList>
            <person name="Xu P."/>
            <person name="Chen B."/>
            <person name="Zhou Z."/>
            <person name="Ke Q."/>
            <person name="Wu Y."/>
            <person name="Bai H."/>
            <person name="Pu F."/>
        </authorList>
    </citation>
    <scope>NUCLEOTIDE SEQUENCE</scope>
    <source>
        <tissue evidence="1">Muscle</tissue>
    </source>
</reference>